<accession>A0ABQ7QBE1</accession>
<gene>
    <name evidence="6" type="ORF">JYU34_012451</name>
</gene>
<dbReference type="PANTHER" id="PTHR21040">
    <property type="entry name" value="BCDNA.GH04120"/>
    <property type="match status" value="1"/>
</dbReference>
<dbReference type="Pfam" id="PF00728">
    <property type="entry name" value="Glyco_hydro_20"/>
    <property type="match status" value="1"/>
</dbReference>
<evidence type="ECO:0000259" key="5">
    <source>
        <dbReference type="Pfam" id="PF00728"/>
    </source>
</evidence>
<feature type="domain" description="Glycoside hydrolase family 20 catalytic" evidence="5">
    <location>
        <begin position="64"/>
        <end position="221"/>
    </location>
</feature>
<dbReference type="EC" id="3.2.1.52" evidence="3"/>
<name>A0ABQ7QBE1_PLUXY</name>
<keyword evidence="4" id="KW-0378">Hydrolase</keyword>
<evidence type="ECO:0000313" key="7">
    <source>
        <dbReference type="Proteomes" id="UP000823941"/>
    </source>
</evidence>
<evidence type="ECO:0000256" key="2">
    <source>
        <dbReference type="ARBA" id="ARBA00006285"/>
    </source>
</evidence>
<evidence type="ECO:0000256" key="4">
    <source>
        <dbReference type="ARBA" id="ARBA00022801"/>
    </source>
</evidence>
<dbReference type="PANTHER" id="PTHR21040:SF8">
    <property type="entry name" value="BCDNA.GH04120"/>
    <property type="match status" value="1"/>
</dbReference>
<comment type="caution">
    <text evidence="6">The sequence shown here is derived from an EMBL/GenBank/DDBJ whole genome shotgun (WGS) entry which is preliminary data.</text>
</comment>
<evidence type="ECO:0000256" key="3">
    <source>
        <dbReference type="ARBA" id="ARBA00012663"/>
    </source>
</evidence>
<evidence type="ECO:0000313" key="6">
    <source>
        <dbReference type="EMBL" id="KAG7302533.1"/>
    </source>
</evidence>
<reference evidence="6 7" key="1">
    <citation type="submission" date="2021-06" db="EMBL/GenBank/DDBJ databases">
        <title>A haploid diamondback moth (Plutella xylostella L.) genome assembly resolves 31 chromosomes and identifies a diamide resistance mutation.</title>
        <authorList>
            <person name="Ward C.M."/>
            <person name="Perry K.D."/>
            <person name="Baker G."/>
            <person name="Powis K."/>
            <person name="Heckel D.G."/>
            <person name="Baxter S.W."/>
        </authorList>
    </citation>
    <scope>NUCLEOTIDE SEQUENCE [LARGE SCALE GENOMIC DNA]</scope>
    <source>
        <strain evidence="6 7">LV</strain>
        <tissue evidence="6">Single pupa</tissue>
    </source>
</reference>
<keyword evidence="7" id="KW-1185">Reference proteome</keyword>
<dbReference type="Gene3D" id="3.20.20.80">
    <property type="entry name" value="Glycosidases"/>
    <property type="match status" value="1"/>
</dbReference>
<proteinExistence type="inferred from homology"/>
<evidence type="ECO:0000256" key="1">
    <source>
        <dbReference type="ARBA" id="ARBA00001231"/>
    </source>
</evidence>
<dbReference type="SUPFAM" id="SSF51445">
    <property type="entry name" value="(Trans)glycosidases"/>
    <property type="match status" value="1"/>
</dbReference>
<dbReference type="InterPro" id="IPR017853">
    <property type="entry name" value="GH"/>
</dbReference>
<organism evidence="6 7">
    <name type="scientific">Plutella xylostella</name>
    <name type="common">Diamondback moth</name>
    <name type="synonym">Plutella maculipennis</name>
    <dbReference type="NCBI Taxonomy" id="51655"/>
    <lineage>
        <taxon>Eukaryota</taxon>
        <taxon>Metazoa</taxon>
        <taxon>Ecdysozoa</taxon>
        <taxon>Arthropoda</taxon>
        <taxon>Hexapoda</taxon>
        <taxon>Insecta</taxon>
        <taxon>Pterygota</taxon>
        <taxon>Neoptera</taxon>
        <taxon>Endopterygota</taxon>
        <taxon>Lepidoptera</taxon>
        <taxon>Glossata</taxon>
        <taxon>Ditrysia</taxon>
        <taxon>Yponomeutoidea</taxon>
        <taxon>Plutellidae</taxon>
        <taxon>Plutella</taxon>
    </lineage>
</organism>
<dbReference type="EMBL" id="JAHIBW010000017">
    <property type="protein sequence ID" value="KAG7302533.1"/>
    <property type="molecule type" value="Genomic_DNA"/>
</dbReference>
<comment type="catalytic activity">
    <reaction evidence="1">
        <text>Hydrolysis of terminal non-reducing N-acetyl-D-hexosamine residues in N-acetyl-beta-D-hexosaminides.</text>
        <dbReference type="EC" id="3.2.1.52"/>
    </reaction>
</comment>
<dbReference type="CDD" id="cd06565">
    <property type="entry name" value="GH20_GcnA-like"/>
    <property type="match status" value="1"/>
</dbReference>
<dbReference type="InterPro" id="IPR038901">
    <property type="entry name" value="HEXDC-like"/>
</dbReference>
<comment type="similarity">
    <text evidence="2">Belongs to the glycosyl hydrolase 20 family.</text>
</comment>
<protein>
    <recommendedName>
        <fullName evidence="3">beta-N-acetylhexosaminidase</fullName>
        <ecNumber evidence="3">3.2.1.52</ecNumber>
    </recommendedName>
</protein>
<dbReference type="InterPro" id="IPR015883">
    <property type="entry name" value="Glyco_hydro_20_cat"/>
</dbReference>
<dbReference type="Proteomes" id="UP000823941">
    <property type="component" value="Chromosome 17"/>
</dbReference>
<sequence>MKRNFENMEGAAFDFKKMDKIVHIDLKGAPLRMEYLLKVIHVSKNYGATGVLLEWEDTFPYTGELAVIGSNGPSNTEGMYTMEEVKHIIQTFSSKDFKVIQLVQTMGHMEFVLKHPQFKELREAPHSPSAICPLKEKAQQLVKMMIDQILDAQPDAEFLHIGADEVWFMAKCDACRAHSRDAMFGKYSLFLRHVRAMALHARRRRPGLSVLLWDDMLRPMTEQALHTFELPSLVTPVVWYYGPGGLERGLGGGVPAHAWQLYARAFPALWAASAYKGANGSSKMMSTTCRYVSNQKYWVQQIQRREQQFHFHGVILTGWSRYDHFATLCEILPVSMGSLAACLHVYQQTPGPAPTGDEINVFHAELISRLHEGGTVEEIVGERPVVENISAELPRLDSWPFEDAARAVAKFSCLRDQACSVVRGDGYGVHSWLNPWHVERGYTNPAQLQSMAEDTGLILSRLLQTKESIESQLAPILGKRSFEEWMATFVQPIVEQMTTLHEQADAAVKREPGVVPAIMQ</sequence>